<dbReference type="Proteomes" id="UP000297253">
    <property type="component" value="Unassembled WGS sequence"/>
</dbReference>
<proteinExistence type="predicted"/>
<protein>
    <submittedName>
        <fullName evidence="1">Uncharacterized protein</fullName>
    </submittedName>
</protein>
<organism evidence="1 2">
    <name type="scientific">Streptococcus cuniculi</name>
    <dbReference type="NCBI Taxonomy" id="1432788"/>
    <lineage>
        <taxon>Bacteria</taxon>
        <taxon>Bacillati</taxon>
        <taxon>Bacillota</taxon>
        <taxon>Bacilli</taxon>
        <taxon>Lactobacillales</taxon>
        <taxon>Streptococcaceae</taxon>
        <taxon>Streptococcus</taxon>
    </lineage>
</organism>
<dbReference type="AlphaFoldDB" id="A0A4Y9J6J1"/>
<dbReference type="RefSeq" id="WP_135182957.1">
    <property type="nucleotide sequence ID" value="NZ_JADGKZ010000035.1"/>
</dbReference>
<dbReference type="EMBL" id="SPPD01000035">
    <property type="protein sequence ID" value="TFU96620.1"/>
    <property type="molecule type" value="Genomic_DNA"/>
</dbReference>
<name>A0A4Y9J6J1_9STRE</name>
<feature type="non-terminal residue" evidence="1">
    <location>
        <position position="1"/>
    </location>
</feature>
<accession>A0A4Y9J6J1</accession>
<comment type="caution">
    <text evidence="1">The sequence shown here is derived from an EMBL/GenBank/DDBJ whole genome shotgun (WGS) entry which is preliminary data.</text>
</comment>
<dbReference type="OrthoDB" id="2339806at2"/>
<evidence type="ECO:0000313" key="2">
    <source>
        <dbReference type="Proteomes" id="UP000297253"/>
    </source>
</evidence>
<reference evidence="1 2" key="1">
    <citation type="submission" date="2019-03" db="EMBL/GenBank/DDBJ databases">
        <title>Diversity of the mouse oral microbiome.</title>
        <authorList>
            <person name="Joseph S."/>
            <person name="Aduse-Opoku J."/>
            <person name="Curtis M."/>
            <person name="Wade W."/>
            <person name="Hashim A."/>
        </authorList>
    </citation>
    <scope>NUCLEOTIDE SEQUENCE [LARGE SCALE GENOMIC DNA]</scope>
    <source>
        <strain evidence="1 2">WM131</strain>
    </source>
</reference>
<gene>
    <name evidence="1" type="ORF">E4T82_11780</name>
</gene>
<sequence>NGEAMPIESLIELWEDMSFEEKEGWHTTVCERLKTDAESVIEYVIERLAEDGYEEMDVMLYDRLPTDAIDKLQAVLDELFDNSAADVYYPAERIEVE</sequence>
<evidence type="ECO:0000313" key="1">
    <source>
        <dbReference type="EMBL" id="TFU96620.1"/>
    </source>
</evidence>